<sequence length="1049" mass="123066">MSYQQENQQIAVLMFVHIIMSQFIINVNGTSDIRKKYYLLLIKYGIGLLQFIQFMMLPRFQLHWTKRKDQIIHNRYQLLRQNFMLLSALQLFLQTILISSDIQIIAHQQIFILEIVYLPVQTQYYVINSMCLFIVTGYQLFNVGYSPIIIFISSLFMQAIIYGMRLYFSSSQARFTKPQISIEQEINKIFVIPKGKIMENDQSTSSLDQQSTTFVSLKISSYDGSDLKLKKLNHFKNIISLLIQMSSSELIQEEIDYFQVNFEEYLGYNQKHLTILVSLFKYFCDSLLLEVTIIISLNAQLNRELSQELSQGLYIIGYNQLQKSKSNATDSEALSLISELVLKMEHEINLSTVEKQKIFRKILDLCPPQFEVVAVNNFLYKDQNINLMKISPYITINHLLEYFTYKFLIIDSEQFENKENFIEFEQIINEIESKLSQLMFTMQQELESIFIFHKIDVQMQQDKCMLKGRSTERQINSGRLVKNRQYGSFNGSKGDEIQNETLQHQNAFQESAKILKQLFLQTIQKLVYLFHLSGWQEKKLASNTLFKSALVKARPTCIPYFYITFVTFIFMPLNYYYSSKFDFDNVYTSFLGIHLTIFQLNNISFVLLLFVSLLQIITNITPALSHYKLVNNSSNLQTDAIKNLINVNDSKTLEQPKIGIGKKLVCFIQEVVLMCTLYFLFYSIYTTRQTLKEQFQGNLYSFNHLISNLMFFIITTLAVSLSVLSQPEELVSLTLHIKLFFIVLFFITGVYYHVPDMILFLFLSVIMLNYYIPQLQNFINHGRQQEQNFNLLKLKSKQIQHRIPTFTMLVYNILASKYVSLNNVIQSNYILRRAKVINQMEDDMPLTDNFFDKLCHYRNLLQDKQKRQNSCIVYPQVVISIFEKPELWSFDDQLDFNDIISEMPQIYQMPIDNPNAVYFVESENQQHLHNAIQLIIAFSQGAMKKQKINRCAITAGQLTIYILEAGQLHVRSQCILDSKNLISNYEGLIIDGNLYQIYKGLDDRFKFEVQNRLTLCKNQEEIDQMKSMLLRLWEINYDNGKAVRVEIRK</sequence>
<protein>
    <submittedName>
        <fullName evidence="2">Transmembrane domain-containing protein</fullName>
    </submittedName>
</protein>
<keyword evidence="1 2" id="KW-0812">Transmembrane</keyword>
<gene>
    <name evidence="2" type="ORF">SS50377_23195</name>
</gene>
<comment type="caution">
    <text evidence="2">The sequence shown here is derived from an EMBL/GenBank/DDBJ whole genome shotgun (WGS) entry which is preliminary data.</text>
</comment>
<feature type="transmembrane region" description="Helical" evidence="1">
    <location>
        <begin position="664"/>
        <end position="685"/>
    </location>
</feature>
<feature type="transmembrane region" description="Helical" evidence="1">
    <location>
        <begin position="557"/>
        <end position="577"/>
    </location>
</feature>
<dbReference type="EMBL" id="AUWU02000003">
    <property type="protein sequence ID" value="KAH0575560.1"/>
    <property type="molecule type" value="Genomic_DNA"/>
</dbReference>
<dbReference type="AlphaFoldDB" id="A0A9P8LWC9"/>
<feature type="transmembrane region" description="Helical" evidence="1">
    <location>
        <begin position="78"/>
        <end position="98"/>
    </location>
</feature>
<reference evidence="2 3" key="1">
    <citation type="journal article" date="2014" name="PLoS Genet.">
        <title>The Genome of Spironucleus salmonicida Highlights a Fish Pathogen Adapted to Fluctuating Environments.</title>
        <authorList>
            <person name="Xu F."/>
            <person name="Jerlstrom-Hultqvist J."/>
            <person name="Einarsson E."/>
            <person name="Astvaldsson A."/>
            <person name="Svard S.G."/>
            <person name="Andersson J.O."/>
        </authorList>
    </citation>
    <scope>NUCLEOTIDE SEQUENCE [LARGE SCALE GENOMIC DNA]</scope>
    <source>
        <strain evidence="2 3">ATCC 50377</strain>
    </source>
</reference>
<dbReference type="KEGG" id="ssao:94297218"/>
<name>A0A9P8LWC9_9EUKA</name>
<feature type="transmembrane region" description="Helical" evidence="1">
    <location>
        <begin position="12"/>
        <end position="31"/>
    </location>
</feature>
<feature type="transmembrane region" description="Helical" evidence="1">
    <location>
        <begin position="597"/>
        <end position="618"/>
    </location>
</feature>
<evidence type="ECO:0000313" key="3">
    <source>
        <dbReference type="Proteomes" id="UP000018208"/>
    </source>
</evidence>
<feature type="transmembrane region" description="Helical" evidence="1">
    <location>
        <begin position="731"/>
        <end position="751"/>
    </location>
</feature>
<proteinExistence type="predicted"/>
<feature type="transmembrane region" description="Helical" evidence="1">
    <location>
        <begin position="757"/>
        <end position="773"/>
    </location>
</feature>
<dbReference type="RefSeq" id="XP_067766333.1">
    <property type="nucleotide sequence ID" value="XM_067907065.1"/>
</dbReference>
<dbReference type="GeneID" id="94297218"/>
<evidence type="ECO:0000313" key="2">
    <source>
        <dbReference type="EMBL" id="KAH0575560.1"/>
    </source>
</evidence>
<keyword evidence="3" id="KW-1185">Reference proteome</keyword>
<evidence type="ECO:0000256" key="1">
    <source>
        <dbReference type="SAM" id="Phobius"/>
    </source>
</evidence>
<feature type="transmembrane region" description="Helical" evidence="1">
    <location>
        <begin position="705"/>
        <end position="724"/>
    </location>
</feature>
<organism evidence="2 3">
    <name type="scientific">Spironucleus salmonicida</name>
    <dbReference type="NCBI Taxonomy" id="348837"/>
    <lineage>
        <taxon>Eukaryota</taxon>
        <taxon>Metamonada</taxon>
        <taxon>Diplomonadida</taxon>
        <taxon>Hexamitidae</taxon>
        <taxon>Hexamitinae</taxon>
        <taxon>Spironucleus</taxon>
    </lineage>
</organism>
<dbReference type="Proteomes" id="UP000018208">
    <property type="component" value="Unassembled WGS sequence"/>
</dbReference>
<keyword evidence="1" id="KW-0472">Membrane</keyword>
<feature type="transmembrane region" description="Helical" evidence="1">
    <location>
        <begin position="147"/>
        <end position="168"/>
    </location>
</feature>
<feature type="transmembrane region" description="Helical" evidence="1">
    <location>
        <begin position="125"/>
        <end position="141"/>
    </location>
</feature>
<keyword evidence="1" id="KW-1133">Transmembrane helix</keyword>
<accession>A0A9P8LWC9</accession>
<feature type="transmembrane region" description="Helical" evidence="1">
    <location>
        <begin position="37"/>
        <end position="57"/>
    </location>
</feature>